<dbReference type="InParanoid" id="B4D4G8"/>
<evidence type="ECO:0000313" key="2">
    <source>
        <dbReference type="EMBL" id="EDY18769.1"/>
    </source>
</evidence>
<feature type="region of interest" description="Disordered" evidence="1">
    <location>
        <begin position="1"/>
        <end position="27"/>
    </location>
</feature>
<reference evidence="2 3" key="1">
    <citation type="journal article" date="2011" name="J. Bacteriol.">
        <title>Genome sequence of Chthoniobacter flavus Ellin428, an aerobic heterotrophic soil bacterium.</title>
        <authorList>
            <person name="Kant R."/>
            <person name="van Passel M.W."/>
            <person name="Palva A."/>
            <person name="Lucas S."/>
            <person name="Lapidus A."/>
            <person name="Glavina Del Rio T."/>
            <person name="Dalin E."/>
            <person name="Tice H."/>
            <person name="Bruce D."/>
            <person name="Goodwin L."/>
            <person name="Pitluck S."/>
            <person name="Larimer F.W."/>
            <person name="Land M.L."/>
            <person name="Hauser L."/>
            <person name="Sangwan P."/>
            <person name="de Vos W.M."/>
            <person name="Janssen P.H."/>
            <person name="Smidt H."/>
        </authorList>
    </citation>
    <scope>NUCLEOTIDE SEQUENCE [LARGE SCALE GENOMIC DNA]</scope>
    <source>
        <strain evidence="2 3">Ellin428</strain>
    </source>
</reference>
<evidence type="ECO:0000256" key="1">
    <source>
        <dbReference type="SAM" id="MobiDB-lite"/>
    </source>
</evidence>
<dbReference type="AlphaFoldDB" id="B4D4G8"/>
<gene>
    <name evidence="2" type="ORF">CfE428DRAFT_3806</name>
</gene>
<keyword evidence="3" id="KW-1185">Reference proteome</keyword>
<accession>B4D4G8</accession>
<evidence type="ECO:0000313" key="3">
    <source>
        <dbReference type="Proteomes" id="UP000005824"/>
    </source>
</evidence>
<protein>
    <submittedName>
        <fullName evidence="2">Uncharacterized protein</fullName>
    </submittedName>
</protein>
<organism evidence="2 3">
    <name type="scientific">Chthoniobacter flavus Ellin428</name>
    <dbReference type="NCBI Taxonomy" id="497964"/>
    <lineage>
        <taxon>Bacteria</taxon>
        <taxon>Pseudomonadati</taxon>
        <taxon>Verrucomicrobiota</taxon>
        <taxon>Spartobacteria</taxon>
        <taxon>Chthoniobacterales</taxon>
        <taxon>Chthoniobacteraceae</taxon>
        <taxon>Chthoniobacter</taxon>
    </lineage>
</organism>
<name>B4D4G8_9BACT</name>
<proteinExistence type="predicted"/>
<sequence length="195" mass="20439">MDDTAVESASSTGGALHATREFGGDEVRDRAHAGTRARVDGGLGDEGLVFGGRDELLHPRGSGIAAAVELVAEHRREQDRDELRLRRLGESATAGEVGGVAAGDALEQGVELHGSPPLVGGRAKGATGVVVVLKKGIARRIRPGWYQAMNVACEITDLALPVGARRGGWPRISVSSRRNPDLTAAQRDLRRKAAG</sequence>
<dbReference type="Proteomes" id="UP000005824">
    <property type="component" value="Unassembled WGS sequence"/>
</dbReference>
<feature type="region of interest" description="Disordered" evidence="1">
    <location>
        <begin position="169"/>
        <end position="195"/>
    </location>
</feature>
<comment type="caution">
    <text evidence="2">The sequence shown here is derived from an EMBL/GenBank/DDBJ whole genome shotgun (WGS) entry which is preliminary data.</text>
</comment>
<dbReference type="EMBL" id="ABVL01000011">
    <property type="protein sequence ID" value="EDY18769.1"/>
    <property type="molecule type" value="Genomic_DNA"/>
</dbReference>
<feature type="compositionally biased region" description="Basic and acidic residues" evidence="1">
    <location>
        <begin position="18"/>
        <end position="27"/>
    </location>
</feature>